<dbReference type="RefSeq" id="XP_015661855.1">
    <property type="nucleotide sequence ID" value="XM_015800253.1"/>
</dbReference>
<comment type="caution">
    <text evidence="2">The sequence shown here is derived from an EMBL/GenBank/DDBJ whole genome shotgun (WGS) entry which is preliminary data.</text>
</comment>
<dbReference type="RefSeq" id="XP_015661856.1">
    <property type="nucleotide sequence ID" value="XM_015800254.1"/>
</dbReference>
<reference evidence="2 3" key="1">
    <citation type="submission" date="2015-07" db="EMBL/GenBank/DDBJ databases">
        <title>High-quality genome of monoxenous trypanosomatid Leptomonas pyrrhocoris.</title>
        <authorList>
            <person name="Flegontov P."/>
            <person name="Butenko A."/>
            <person name="Firsov S."/>
            <person name="Vlcek C."/>
            <person name="Logacheva M.D."/>
            <person name="Field M."/>
            <person name="Filatov D."/>
            <person name="Flegontova O."/>
            <person name="Gerasimov E."/>
            <person name="Jackson A.P."/>
            <person name="Kelly S."/>
            <person name="Opperdoes F."/>
            <person name="O'Reilly A."/>
            <person name="Votypka J."/>
            <person name="Yurchenko V."/>
            <person name="Lukes J."/>
        </authorList>
    </citation>
    <scope>NUCLEOTIDE SEQUENCE [LARGE SCALE GENOMIC DNA]</scope>
    <source>
        <strain evidence="2">H10</strain>
    </source>
</reference>
<dbReference type="AlphaFoldDB" id="A0A0M9G6H5"/>
<dbReference type="CDD" id="cd00600">
    <property type="entry name" value="Sm_like"/>
    <property type="match status" value="1"/>
</dbReference>
<proteinExistence type="predicted"/>
<dbReference type="SUPFAM" id="SSF50182">
    <property type="entry name" value="Sm-like ribonucleoproteins"/>
    <property type="match status" value="1"/>
</dbReference>
<keyword evidence="3" id="KW-1185">Reference proteome</keyword>
<dbReference type="OrthoDB" id="2020720at2759"/>
<dbReference type="VEuPathDB" id="TriTrypDB:LpyrH10_04_6010"/>
<evidence type="ECO:0000313" key="3">
    <source>
        <dbReference type="Proteomes" id="UP000037923"/>
    </source>
</evidence>
<evidence type="ECO:0000259" key="1">
    <source>
        <dbReference type="Pfam" id="PF01423"/>
    </source>
</evidence>
<gene>
    <name evidence="2" type="ORF">ABB37_03051</name>
</gene>
<name>A0A0M9G6H5_LEPPY</name>
<dbReference type="Proteomes" id="UP000037923">
    <property type="component" value="Unassembled WGS sequence"/>
</dbReference>
<dbReference type="GeneID" id="26903342"/>
<accession>A0A0M9G6H5</accession>
<dbReference type="OMA" id="HETTREC"/>
<dbReference type="Pfam" id="PF01423">
    <property type="entry name" value="LSM"/>
    <property type="match status" value="1"/>
</dbReference>
<dbReference type="EMBL" id="LGTL01000004">
    <property type="protein sequence ID" value="KPA83417.1"/>
    <property type="molecule type" value="Genomic_DNA"/>
</dbReference>
<dbReference type="InterPro" id="IPR010920">
    <property type="entry name" value="LSM_dom_sf"/>
</dbReference>
<dbReference type="Gene3D" id="2.30.30.100">
    <property type="match status" value="1"/>
</dbReference>
<protein>
    <submittedName>
        <fullName evidence="2">Putative Lsm5p</fullName>
    </submittedName>
</protein>
<evidence type="ECO:0000313" key="2">
    <source>
        <dbReference type="EMBL" id="KPA83417.1"/>
    </source>
</evidence>
<organism evidence="2 3">
    <name type="scientific">Leptomonas pyrrhocoris</name>
    <name type="common">Firebug parasite</name>
    <dbReference type="NCBI Taxonomy" id="157538"/>
    <lineage>
        <taxon>Eukaryota</taxon>
        <taxon>Discoba</taxon>
        <taxon>Euglenozoa</taxon>
        <taxon>Kinetoplastea</taxon>
        <taxon>Metakinetoplastina</taxon>
        <taxon>Trypanosomatida</taxon>
        <taxon>Trypanosomatidae</taxon>
        <taxon>Leishmaniinae</taxon>
        <taxon>Leptomonas</taxon>
    </lineage>
</organism>
<feature type="domain" description="Sm" evidence="1">
    <location>
        <begin position="19"/>
        <end position="93"/>
    </location>
</feature>
<dbReference type="InterPro" id="IPR001163">
    <property type="entry name" value="Sm_dom_euk/arc"/>
</dbReference>
<dbReference type="EMBL" id="LGTL01000004">
    <property type="protein sequence ID" value="KPA83416.1"/>
    <property type="molecule type" value="Genomic_DNA"/>
</dbReference>
<sequence>MAAPAAASPSAAVVERRNLVTHIGNRVNVTLDDDSILTGRLVSLSASGNLVLTDVERQRMLKRRRSRDGVHETARECYAAVLFVRGGSVVSIGYNSGITTDKSVVDHIGGREANSSRMVQMANAAPSTRTRNHM</sequence>